<dbReference type="SUPFAM" id="SSF88697">
    <property type="entry name" value="PUA domain-like"/>
    <property type="match status" value="1"/>
</dbReference>
<evidence type="ECO:0000256" key="1">
    <source>
        <dbReference type="ARBA" id="ARBA00022490"/>
    </source>
</evidence>
<dbReference type="CDD" id="cd11610">
    <property type="entry name" value="eIF2D_N"/>
    <property type="match status" value="1"/>
</dbReference>
<dbReference type="InterPro" id="IPR039759">
    <property type="entry name" value="eIF2D_SUI1"/>
</dbReference>
<dbReference type="PANTHER" id="PTHR12217:SF4">
    <property type="entry name" value="EUKARYOTIC TRANSLATION INITIATION FACTOR 2D"/>
    <property type="match status" value="1"/>
</dbReference>
<dbReference type="PROSITE" id="PS50296">
    <property type="entry name" value="SUI1"/>
    <property type="match status" value="1"/>
</dbReference>
<dbReference type="InterPro" id="IPR058886">
    <property type="entry name" value="SWIB_eIF2D"/>
</dbReference>
<dbReference type="Gene3D" id="3.30.780.10">
    <property type="entry name" value="SUI1-like domain"/>
    <property type="match status" value="1"/>
</dbReference>
<organism evidence="5">
    <name type="scientific">Selaginella moellendorffii</name>
    <name type="common">Spikemoss</name>
    <dbReference type="NCBI Taxonomy" id="88036"/>
    <lineage>
        <taxon>Eukaryota</taxon>
        <taxon>Viridiplantae</taxon>
        <taxon>Streptophyta</taxon>
        <taxon>Embryophyta</taxon>
        <taxon>Tracheophyta</taxon>
        <taxon>Lycopodiopsida</taxon>
        <taxon>Selaginellales</taxon>
        <taxon>Selaginellaceae</taxon>
        <taxon>Selaginella</taxon>
    </lineage>
</organism>
<dbReference type="InterPro" id="IPR001950">
    <property type="entry name" value="SUI1"/>
</dbReference>
<keyword evidence="5" id="KW-1185">Reference proteome</keyword>
<dbReference type="InParanoid" id="D8SBS9"/>
<feature type="region of interest" description="Disordered" evidence="2">
    <location>
        <begin position="383"/>
        <end position="402"/>
    </location>
</feature>
<dbReference type="SUPFAM" id="SSF47592">
    <property type="entry name" value="SWIB/MDM2 domain"/>
    <property type="match status" value="1"/>
</dbReference>
<protein>
    <recommendedName>
        <fullName evidence="3">SUI1 domain-containing protein</fullName>
    </recommendedName>
</protein>
<evidence type="ECO:0000259" key="3">
    <source>
        <dbReference type="PROSITE" id="PS50296"/>
    </source>
</evidence>
<dbReference type="Pfam" id="PF26292">
    <property type="entry name" value="PUA_elF2D"/>
    <property type="match status" value="1"/>
</dbReference>
<keyword evidence="1" id="KW-0963">Cytoplasm</keyword>
<dbReference type="InterPro" id="IPR036885">
    <property type="entry name" value="SWIB_MDM2_dom_sf"/>
</dbReference>
<dbReference type="InterPro" id="IPR048247">
    <property type="entry name" value="eIF2D_N"/>
</dbReference>
<dbReference type="CDD" id="cd21156">
    <property type="entry name" value="PUA_eIF2d-like"/>
    <property type="match status" value="1"/>
</dbReference>
<dbReference type="Pfam" id="PF26291">
    <property type="entry name" value="SWIB_eIF2D"/>
    <property type="match status" value="1"/>
</dbReference>
<dbReference type="FunFam" id="3.30.780.10:FF:000008">
    <property type="entry name" value="eukaryotic translation initiation factor 2D"/>
    <property type="match status" value="1"/>
</dbReference>
<dbReference type="GO" id="GO:0003723">
    <property type="term" value="F:RNA binding"/>
    <property type="evidence" value="ECO:0007669"/>
    <property type="project" value="InterPro"/>
</dbReference>
<dbReference type="SUPFAM" id="SSF55159">
    <property type="entry name" value="eIF1-like"/>
    <property type="match status" value="1"/>
</dbReference>
<dbReference type="HOGENOM" id="CLU_012487_2_1_1"/>
<dbReference type="OMA" id="KWIESAD"/>
<sequence>MFKKASEVKAQQRLSGADRKKLRRSICERFGHATDAHIEAILPAKADVTVAKLANPNRLHVYVVDGGPPMLFDVDGEVFPTVYALWKLPSLLPAFILKGAEVSRYVVGGADLMFPGITIPPEGLPEFEAGQPWVVKVPGNDWPIAVGTTAMSSTAAKKAGYRGKALRILHFYPDTLWSSAEGRYVPNAGFSEGMISEDPSTSQQGGDGEGGAQGVDEQDQEHEQEQEQGVANSGDDGTEIYQVTGPEYVAVDVKDLKLAPDTSAAEEADEECSSIEVGTSTGISTEEMDLLLDRCLLQALHTTVKDKDLPIPASILWSGHILPARPAGSTVDIKKSSHKKLSKWLQTKSASGLVVAKESKPRKEILLCSVNRSHALYQEFKPEKKVATSEHTTPDSKSANESVQSPFEAVEVWKPTHHVAPILNAVGADAAKFYTAAEASEVVFSYVDKESLVKPDNKAVVALDAVLCDALFKGAVKKGSSYPSEVLKRDLGATFLGRMQAHHKVTREGKSVVRKGALRCAQIITERRQGNKKVTRVSGLESFLVDPDALAAELQKKFACSTSLAEVPGKFKGEKEILVQGGVIENLGKHLVQQYGIPKKFIEILDKTKK</sequence>
<name>D8SBS9_SELML</name>
<dbReference type="PROSITE" id="PS50890">
    <property type="entry name" value="PUA"/>
    <property type="match status" value="1"/>
</dbReference>
<dbReference type="eggNOG" id="KOG2522">
    <property type="taxonomic scope" value="Eukaryota"/>
</dbReference>
<dbReference type="InterPro" id="IPR015947">
    <property type="entry name" value="PUA-like_sf"/>
</dbReference>
<dbReference type="Gramene" id="EFJ18062">
    <property type="protein sequence ID" value="EFJ18062"/>
    <property type="gene ID" value="SELMODRAFT_113258"/>
</dbReference>
<dbReference type="KEGG" id="smo:SELMODRAFT_113258"/>
<dbReference type="InterPro" id="IPR048248">
    <property type="entry name" value="PUA_eIF2d-like"/>
</dbReference>
<dbReference type="InterPro" id="IPR041366">
    <property type="entry name" value="Pre-PUA"/>
</dbReference>
<evidence type="ECO:0000256" key="2">
    <source>
        <dbReference type="SAM" id="MobiDB-lite"/>
    </source>
</evidence>
<dbReference type="Proteomes" id="UP000001514">
    <property type="component" value="Unassembled WGS sequence"/>
</dbReference>
<feature type="domain" description="SUI1" evidence="3">
    <location>
        <begin position="521"/>
        <end position="595"/>
    </location>
</feature>
<evidence type="ECO:0000313" key="5">
    <source>
        <dbReference type="Proteomes" id="UP000001514"/>
    </source>
</evidence>
<dbReference type="EMBL" id="GL377611">
    <property type="protein sequence ID" value="EFJ18062.1"/>
    <property type="molecule type" value="Genomic_DNA"/>
</dbReference>
<dbReference type="InterPro" id="IPR057429">
    <property type="entry name" value="WH_eIF2D"/>
</dbReference>
<feature type="region of interest" description="Disordered" evidence="2">
    <location>
        <begin position="189"/>
        <end position="239"/>
    </location>
</feature>
<dbReference type="NCBIfam" id="TIGR00451">
    <property type="entry name" value="unchar_dom_2"/>
    <property type="match status" value="1"/>
</dbReference>
<feature type="compositionally biased region" description="Basic and acidic residues" evidence="2">
    <location>
        <begin position="383"/>
        <end position="394"/>
    </location>
</feature>
<evidence type="ECO:0000313" key="4">
    <source>
        <dbReference type="EMBL" id="EFJ18062.1"/>
    </source>
</evidence>
<feature type="compositionally biased region" description="Acidic residues" evidence="2">
    <location>
        <begin position="216"/>
        <end position="226"/>
    </location>
</feature>
<dbReference type="Pfam" id="PF25304">
    <property type="entry name" value="WHD_eIF2D"/>
    <property type="match status" value="1"/>
</dbReference>
<dbReference type="InterPro" id="IPR039757">
    <property type="entry name" value="EIF2D"/>
</dbReference>
<dbReference type="FunFam" id="3.10.400.20:FF:000003">
    <property type="entry name" value="Eukaryotic translation initiation factor 2D isoform A"/>
    <property type="match status" value="1"/>
</dbReference>
<dbReference type="CDD" id="cd11608">
    <property type="entry name" value="eIF2D_C"/>
    <property type="match status" value="1"/>
</dbReference>
<accession>D8SBS9</accession>
<dbReference type="AlphaFoldDB" id="D8SBS9"/>
<proteinExistence type="predicted"/>
<dbReference type="FunCoup" id="D8SBS9">
    <property type="interactions" value="4241"/>
</dbReference>
<dbReference type="InterPro" id="IPR004521">
    <property type="entry name" value="Uncharacterised_CHP00451"/>
</dbReference>
<dbReference type="GO" id="GO:0001731">
    <property type="term" value="P:formation of translation preinitiation complex"/>
    <property type="evidence" value="ECO:0000318"/>
    <property type="project" value="GO_Central"/>
</dbReference>
<gene>
    <name evidence="4" type="ORF">SELMODRAFT_113258</name>
</gene>
<dbReference type="GO" id="GO:0003743">
    <property type="term" value="F:translation initiation factor activity"/>
    <property type="evidence" value="ECO:0000318"/>
    <property type="project" value="GO_Central"/>
</dbReference>
<dbReference type="STRING" id="88036.D8SBS9"/>
<dbReference type="PANTHER" id="PTHR12217">
    <property type="entry name" value="EUKARYOTIC TRANSLATION INITIATION FACTOR 2D"/>
    <property type="match status" value="1"/>
</dbReference>
<dbReference type="InterPro" id="IPR036877">
    <property type="entry name" value="SUI1_dom_sf"/>
</dbReference>
<dbReference type="Pfam" id="PF01253">
    <property type="entry name" value="SUI1"/>
    <property type="match status" value="1"/>
</dbReference>
<reference evidence="4 5" key="1">
    <citation type="journal article" date="2011" name="Science">
        <title>The Selaginella genome identifies genetic changes associated with the evolution of vascular plants.</title>
        <authorList>
            <person name="Banks J.A."/>
            <person name="Nishiyama T."/>
            <person name="Hasebe M."/>
            <person name="Bowman J.L."/>
            <person name="Gribskov M."/>
            <person name="dePamphilis C."/>
            <person name="Albert V.A."/>
            <person name="Aono N."/>
            <person name="Aoyama T."/>
            <person name="Ambrose B.A."/>
            <person name="Ashton N.W."/>
            <person name="Axtell M.J."/>
            <person name="Barker E."/>
            <person name="Barker M.S."/>
            <person name="Bennetzen J.L."/>
            <person name="Bonawitz N.D."/>
            <person name="Chapple C."/>
            <person name="Cheng C."/>
            <person name="Correa L.G."/>
            <person name="Dacre M."/>
            <person name="DeBarry J."/>
            <person name="Dreyer I."/>
            <person name="Elias M."/>
            <person name="Engstrom E.M."/>
            <person name="Estelle M."/>
            <person name="Feng L."/>
            <person name="Finet C."/>
            <person name="Floyd S.K."/>
            <person name="Frommer W.B."/>
            <person name="Fujita T."/>
            <person name="Gramzow L."/>
            <person name="Gutensohn M."/>
            <person name="Harholt J."/>
            <person name="Hattori M."/>
            <person name="Heyl A."/>
            <person name="Hirai T."/>
            <person name="Hiwatashi Y."/>
            <person name="Ishikawa M."/>
            <person name="Iwata M."/>
            <person name="Karol K.G."/>
            <person name="Koehler B."/>
            <person name="Kolukisaoglu U."/>
            <person name="Kubo M."/>
            <person name="Kurata T."/>
            <person name="Lalonde S."/>
            <person name="Li K."/>
            <person name="Li Y."/>
            <person name="Litt A."/>
            <person name="Lyons E."/>
            <person name="Manning G."/>
            <person name="Maruyama T."/>
            <person name="Michael T.P."/>
            <person name="Mikami K."/>
            <person name="Miyazaki S."/>
            <person name="Morinaga S."/>
            <person name="Murata T."/>
            <person name="Mueller-Roeber B."/>
            <person name="Nelson D.R."/>
            <person name="Obara M."/>
            <person name="Oguri Y."/>
            <person name="Olmstead R.G."/>
            <person name="Onodera N."/>
            <person name="Petersen B.L."/>
            <person name="Pils B."/>
            <person name="Prigge M."/>
            <person name="Rensing S.A."/>
            <person name="Riano-Pachon D.M."/>
            <person name="Roberts A.W."/>
            <person name="Sato Y."/>
            <person name="Scheller H.V."/>
            <person name="Schulz B."/>
            <person name="Schulz C."/>
            <person name="Shakirov E.V."/>
            <person name="Shibagaki N."/>
            <person name="Shinohara N."/>
            <person name="Shippen D.E."/>
            <person name="Soerensen I."/>
            <person name="Sotooka R."/>
            <person name="Sugimoto N."/>
            <person name="Sugita M."/>
            <person name="Sumikawa N."/>
            <person name="Tanurdzic M."/>
            <person name="Theissen G."/>
            <person name="Ulvskov P."/>
            <person name="Wakazuki S."/>
            <person name="Weng J.K."/>
            <person name="Willats W.W."/>
            <person name="Wipf D."/>
            <person name="Wolf P.G."/>
            <person name="Yang L."/>
            <person name="Zimmer A.D."/>
            <person name="Zhu Q."/>
            <person name="Mitros T."/>
            <person name="Hellsten U."/>
            <person name="Loque D."/>
            <person name="Otillar R."/>
            <person name="Salamov A."/>
            <person name="Schmutz J."/>
            <person name="Shapiro H."/>
            <person name="Lindquist E."/>
            <person name="Lucas S."/>
            <person name="Rokhsar D."/>
            <person name="Grigoriev I.V."/>
        </authorList>
    </citation>
    <scope>NUCLEOTIDE SEQUENCE [LARGE SCALE GENOMIC DNA]</scope>
</reference>
<dbReference type="Pfam" id="PF17832">
    <property type="entry name" value="Pre-PUA"/>
    <property type="match status" value="1"/>
</dbReference>
<dbReference type="Gene3D" id="3.10.400.20">
    <property type="match status" value="1"/>
</dbReference>